<dbReference type="Gene3D" id="3.30.300.160">
    <property type="entry name" value="Type II secretion system, protein E, N-terminal domain"/>
    <property type="match status" value="1"/>
</dbReference>
<name>A0ABT0UA83_9BACT</name>
<dbReference type="SUPFAM" id="SSF160246">
    <property type="entry name" value="EspE N-terminal domain-like"/>
    <property type="match status" value="1"/>
</dbReference>
<keyword evidence="6" id="KW-1185">Reference proteome</keyword>
<dbReference type="Pfam" id="PF05157">
    <property type="entry name" value="MshEN"/>
    <property type="match status" value="1"/>
</dbReference>
<evidence type="ECO:0000313" key="5">
    <source>
        <dbReference type="EMBL" id="MCM2373599.1"/>
    </source>
</evidence>
<dbReference type="PANTHER" id="PTHR30258:SF2">
    <property type="entry name" value="COMG OPERON PROTEIN 1"/>
    <property type="match status" value="1"/>
</dbReference>
<dbReference type="Gene3D" id="3.30.450.90">
    <property type="match status" value="1"/>
</dbReference>
<evidence type="ECO:0000259" key="4">
    <source>
        <dbReference type="PROSITE" id="PS00662"/>
    </source>
</evidence>
<dbReference type="EMBL" id="JAMQBK010000063">
    <property type="protein sequence ID" value="MCM2373599.1"/>
    <property type="molecule type" value="Genomic_DNA"/>
</dbReference>
<gene>
    <name evidence="5" type="primary">tadA</name>
    <name evidence="5" type="ORF">NB063_23550</name>
</gene>
<feature type="domain" description="Bacterial type II secretion system protein E" evidence="4">
    <location>
        <begin position="404"/>
        <end position="418"/>
    </location>
</feature>
<dbReference type="InterPro" id="IPR001482">
    <property type="entry name" value="T2SS/T4SS_dom"/>
</dbReference>
<organism evidence="5 6">
    <name type="scientific">Aporhodopirellula aestuarii</name>
    <dbReference type="NCBI Taxonomy" id="2950107"/>
    <lineage>
        <taxon>Bacteria</taxon>
        <taxon>Pseudomonadati</taxon>
        <taxon>Planctomycetota</taxon>
        <taxon>Planctomycetia</taxon>
        <taxon>Pirellulales</taxon>
        <taxon>Pirellulaceae</taxon>
        <taxon>Aporhodopirellula</taxon>
    </lineage>
</organism>
<evidence type="ECO:0000256" key="1">
    <source>
        <dbReference type="ARBA" id="ARBA00006611"/>
    </source>
</evidence>
<reference evidence="5 6" key="1">
    <citation type="journal article" date="2022" name="Syst. Appl. Microbiol.">
        <title>Rhodopirellula aestuarii sp. nov., a novel member of the genus Rhodopirellula isolated from brackish sediments collected in the Tagus River estuary, Portugal.</title>
        <authorList>
            <person name="Vitorino I.R."/>
            <person name="Klimek D."/>
            <person name="Calusinska M."/>
            <person name="Lobo-da-Cunha A."/>
            <person name="Vasconcelos V."/>
            <person name="Lage O.M."/>
        </authorList>
    </citation>
    <scope>NUCLEOTIDE SEQUENCE [LARGE SCALE GENOMIC DNA]</scope>
    <source>
        <strain evidence="5 6">ICT_H3.1</strain>
    </source>
</reference>
<keyword evidence="3" id="KW-0067">ATP-binding</keyword>
<comment type="similarity">
    <text evidence="1">Belongs to the GSP E family.</text>
</comment>
<dbReference type="PANTHER" id="PTHR30258">
    <property type="entry name" value="TYPE II SECRETION SYSTEM PROTEIN GSPE-RELATED"/>
    <property type="match status" value="1"/>
</dbReference>
<dbReference type="Pfam" id="PF00437">
    <property type="entry name" value="T2SSE"/>
    <property type="match status" value="1"/>
</dbReference>
<dbReference type="SUPFAM" id="SSF52540">
    <property type="entry name" value="P-loop containing nucleoside triphosphate hydrolases"/>
    <property type="match status" value="1"/>
</dbReference>
<evidence type="ECO:0000256" key="2">
    <source>
        <dbReference type="ARBA" id="ARBA00022741"/>
    </source>
</evidence>
<dbReference type="InterPro" id="IPR007831">
    <property type="entry name" value="T2SS_GspE_N"/>
</dbReference>
<dbReference type="RefSeq" id="WP_250931358.1">
    <property type="nucleotide sequence ID" value="NZ_JAMQBK010000063.1"/>
</dbReference>
<evidence type="ECO:0000313" key="6">
    <source>
        <dbReference type="Proteomes" id="UP001202961"/>
    </source>
</evidence>
<dbReference type="PROSITE" id="PS00662">
    <property type="entry name" value="T2SP_E"/>
    <property type="match status" value="1"/>
</dbReference>
<dbReference type="Gene3D" id="3.40.50.300">
    <property type="entry name" value="P-loop containing nucleotide triphosphate hydrolases"/>
    <property type="match status" value="1"/>
</dbReference>
<accession>A0ABT0UA83</accession>
<dbReference type="InterPro" id="IPR037257">
    <property type="entry name" value="T2SS_E_N_sf"/>
</dbReference>
<evidence type="ECO:0000256" key="3">
    <source>
        <dbReference type="ARBA" id="ARBA00022840"/>
    </source>
</evidence>
<sequence>MTLSTLTPRTQSRVFPSVMGSATNNPLPLGEQLVQAGLITQDQLKTALGRQKENRARLGELLVELGFIDLVQLLPFLERQLKIKAVRLRDGMIDPGVVLHIPRDVAENLGVLAMFKVHDTLTVAMTEPKNLQQKDELERITGCKIRPVFGLGIDISEMIERCYRAGFEVDTVTADLSKDAVELESESLNIDLADLDTVSDGSPIISLVNYIIVHAVRQGASDIHIEPGDHVSIVRYRVDGQLHEVLRPRHEFHPAIVSRIKVMARMDIAEHRAALDGRMHVSVEGNPIDLRVSTLPTVLGENVVLRVLDRQSVTFDLEKLGLPSDMLSGVKGMLRKPHGLVLVTGPTGSGKTTTLYSALELLKSVHNKMVTVEDPVEYRLDMINQVQADTSSGMTFASALRSILRQDPDIIMVGEIRDSETAEIAIQAALTGHLVLSTLHTNDSAGAVTRLLDMNVAPYKIAAALVGVIAQRLVRNICPKCKTSYFPPAELLDSLRYQGNRRRSFERGDGCSECRDTGYRGRSGVYEVMQINSELREIISRDANAESIRRWHREHGGQTLLDHGLRLAESGSTSLDEVARVAFVD</sequence>
<dbReference type="SMART" id="SM00382">
    <property type="entry name" value="AAA"/>
    <property type="match status" value="1"/>
</dbReference>
<keyword evidence="2" id="KW-0547">Nucleotide-binding</keyword>
<comment type="caution">
    <text evidence="5">The sequence shown here is derived from an EMBL/GenBank/DDBJ whole genome shotgun (WGS) entry which is preliminary data.</text>
</comment>
<dbReference type="InterPro" id="IPR027417">
    <property type="entry name" value="P-loop_NTPase"/>
</dbReference>
<dbReference type="CDD" id="cd01129">
    <property type="entry name" value="PulE-GspE-like"/>
    <property type="match status" value="1"/>
</dbReference>
<dbReference type="InterPro" id="IPR003593">
    <property type="entry name" value="AAA+_ATPase"/>
</dbReference>
<protein>
    <submittedName>
        <fullName evidence="5">Flp pilus assembly complex ATPase component TadA</fullName>
    </submittedName>
</protein>
<proteinExistence type="inferred from homology"/>
<dbReference type="Proteomes" id="UP001202961">
    <property type="component" value="Unassembled WGS sequence"/>
</dbReference>